<feature type="compositionally biased region" description="Low complexity" evidence="1">
    <location>
        <begin position="119"/>
        <end position="130"/>
    </location>
</feature>
<feature type="region of interest" description="Disordered" evidence="1">
    <location>
        <begin position="91"/>
        <end position="139"/>
    </location>
</feature>
<protein>
    <submittedName>
        <fullName evidence="2">Uncharacterized protein</fullName>
    </submittedName>
</protein>
<evidence type="ECO:0000313" key="2">
    <source>
        <dbReference type="EMBL" id="KAK3270509.1"/>
    </source>
</evidence>
<comment type="caution">
    <text evidence="2">The sequence shown here is derived from an EMBL/GenBank/DDBJ whole genome shotgun (WGS) entry which is preliminary data.</text>
</comment>
<proteinExistence type="predicted"/>
<feature type="non-terminal residue" evidence="2">
    <location>
        <position position="1"/>
    </location>
</feature>
<organism evidence="2 3">
    <name type="scientific">Cymbomonas tetramitiformis</name>
    <dbReference type="NCBI Taxonomy" id="36881"/>
    <lineage>
        <taxon>Eukaryota</taxon>
        <taxon>Viridiplantae</taxon>
        <taxon>Chlorophyta</taxon>
        <taxon>Pyramimonadophyceae</taxon>
        <taxon>Pyramimonadales</taxon>
        <taxon>Pyramimonadaceae</taxon>
        <taxon>Cymbomonas</taxon>
    </lineage>
</organism>
<dbReference type="AlphaFoldDB" id="A0AAE0G2P0"/>
<sequence>SLPGAGRLSAAVEKARCRGRPQLSVDARAARCRGRQSAAAGAARCRGRPRLNAAAATQRLGDHGSAPAPGRGNSLPWAAGLQRQLADGFRCRGRPRLDAPRRNPSFQRRGRRGSRRLAGRLSALGGPAPANGATQRRERPRLDAAAKVLGAVGGNAADADL</sequence>
<evidence type="ECO:0000256" key="1">
    <source>
        <dbReference type="SAM" id="MobiDB-lite"/>
    </source>
</evidence>
<gene>
    <name evidence="2" type="ORF">CYMTET_21096</name>
</gene>
<accession>A0AAE0G2P0</accession>
<evidence type="ECO:0000313" key="3">
    <source>
        <dbReference type="Proteomes" id="UP001190700"/>
    </source>
</evidence>
<feature type="compositionally biased region" description="Basic residues" evidence="1">
    <location>
        <begin position="108"/>
        <end position="118"/>
    </location>
</feature>
<dbReference type="Proteomes" id="UP001190700">
    <property type="component" value="Unassembled WGS sequence"/>
</dbReference>
<feature type="compositionally biased region" description="Low complexity" evidence="1">
    <location>
        <begin position="35"/>
        <end position="44"/>
    </location>
</feature>
<reference evidence="2 3" key="1">
    <citation type="journal article" date="2015" name="Genome Biol. Evol.">
        <title>Comparative Genomics of a Bacterivorous Green Alga Reveals Evolutionary Causalities and Consequences of Phago-Mixotrophic Mode of Nutrition.</title>
        <authorList>
            <person name="Burns J.A."/>
            <person name="Paasch A."/>
            <person name="Narechania A."/>
            <person name="Kim E."/>
        </authorList>
    </citation>
    <scope>NUCLEOTIDE SEQUENCE [LARGE SCALE GENOMIC DNA]</scope>
    <source>
        <strain evidence="2 3">PLY_AMNH</strain>
    </source>
</reference>
<name>A0AAE0G2P0_9CHLO</name>
<keyword evidence="3" id="KW-1185">Reference proteome</keyword>
<feature type="region of interest" description="Disordered" evidence="1">
    <location>
        <begin position="28"/>
        <end position="76"/>
    </location>
</feature>
<dbReference type="EMBL" id="LGRX02010356">
    <property type="protein sequence ID" value="KAK3270509.1"/>
    <property type="molecule type" value="Genomic_DNA"/>
</dbReference>